<dbReference type="InterPro" id="IPR050415">
    <property type="entry name" value="MRET"/>
</dbReference>
<dbReference type="PANTHER" id="PTHR47354">
    <property type="entry name" value="NADH OXIDOREDUCTASE HCR"/>
    <property type="match status" value="1"/>
</dbReference>
<dbReference type="RefSeq" id="WP_105306366.1">
    <property type="nucleotide sequence ID" value="NZ_PIPS01000001.1"/>
</dbReference>
<proteinExistence type="predicted"/>
<dbReference type="PRINTS" id="PR00410">
    <property type="entry name" value="PHEHYDRXLASE"/>
</dbReference>
<dbReference type="SUPFAM" id="SSF63380">
    <property type="entry name" value="Riboflavin synthase domain-like"/>
    <property type="match status" value="1"/>
</dbReference>
<evidence type="ECO:0000256" key="1">
    <source>
        <dbReference type="ARBA" id="ARBA00034078"/>
    </source>
</evidence>
<dbReference type="Gene3D" id="2.40.30.10">
    <property type="entry name" value="Translation factors"/>
    <property type="match status" value="1"/>
</dbReference>
<comment type="cofactor">
    <cofactor evidence="1">
        <name>[2Fe-2S] cluster</name>
        <dbReference type="ChEBI" id="CHEBI:190135"/>
    </cofactor>
</comment>
<dbReference type="PANTHER" id="PTHR47354:SF5">
    <property type="entry name" value="PROTEIN RFBI"/>
    <property type="match status" value="1"/>
</dbReference>
<dbReference type="InterPro" id="IPR001709">
    <property type="entry name" value="Flavoprot_Pyr_Nucl_cyt_Rdtase"/>
</dbReference>
<accession>A0AA94JDD7</accession>
<evidence type="ECO:0000313" key="4">
    <source>
        <dbReference type="Proteomes" id="UP000286680"/>
    </source>
</evidence>
<dbReference type="SUPFAM" id="SSF52343">
    <property type="entry name" value="Ferredoxin reductase-like, C-terminal NADP-linked domain"/>
    <property type="match status" value="1"/>
</dbReference>
<dbReference type="EMBL" id="PIPS01000001">
    <property type="protein sequence ID" value="RUO44478.1"/>
    <property type="molecule type" value="Genomic_DNA"/>
</dbReference>
<dbReference type="GO" id="GO:0016491">
    <property type="term" value="F:oxidoreductase activity"/>
    <property type="evidence" value="ECO:0007669"/>
    <property type="project" value="InterPro"/>
</dbReference>
<reference evidence="4" key="1">
    <citation type="journal article" date="2018" name="Front. Microbiol.">
        <title>Genome-Based Analysis Reveals the Taxonomy and Diversity of the Family Idiomarinaceae.</title>
        <authorList>
            <person name="Liu Y."/>
            <person name="Lai Q."/>
            <person name="Shao Z."/>
        </authorList>
    </citation>
    <scope>NUCLEOTIDE SEQUENCE [LARGE SCALE GENOMIC DNA]</scope>
    <source>
        <strain evidence="4">SN-14</strain>
    </source>
</reference>
<dbReference type="Proteomes" id="UP000286680">
    <property type="component" value="Unassembled WGS sequence"/>
</dbReference>
<dbReference type="InterPro" id="IPR001433">
    <property type="entry name" value="OxRdtase_FAD/NAD-bd"/>
</dbReference>
<sequence>MSYTLEIQDISDVTHDVKRIRLPKPDGYQFTPGQATEVAIDRDGWREEKRPFTFTSINSDPWLEFIIKVYPDHDGVTEQIGALGKGDALIIDDPWGAINYKGEGTFLAGGAGVTPFISILRDLHNKGEIGNNRLVFSNKTEQDIILREEFERMLGDQFVNVITEQQPSDDLMFLNGHIDKDFLATHIKDVNQAFYVCGPEPFNNSIMDALKQLGADPDSLVFEK</sequence>
<feature type="domain" description="FAD-binding FR-type" evidence="2">
    <location>
        <begin position="1"/>
        <end position="101"/>
    </location>
</feature>
<organism evidence="3 4">
    <name type="scientific">Idiomarina aquatica</name>
    <dbReference type="NCBI Taxonomy" id="1327752"/>
    <lineage>
        <taxon>Bacteria</taxon>
        <taxon>Pseudomonadati</taxon>
        <taxon>Pseudomonadota</taxon>
        <taxon>Gammaproteobacteria</taxon>
        <taxon>Alteromonadales</taxon>
        <taxon>Idiomarinaceae</taxon>
        <taxon>Idiomarina</taxon>
    </lineage>
</organism>
<comment type="caution">
    <text evidence="3">The sequence shown here is derived from an EMBL/GenBank/DDBJ whole genome shotgun (WGS) entry which is preliminary data.</text>
</comment>
<dbReference type="Gene3D" id="3.40.50.80">
    <property type="entry name" value="Nucleotide-binding domain of ferredoxin-NADP reductase (FNR) module"/>
    <property type="match status" value="1"/>
</dbReference>
<evidence type="ECO:0000259" key="2">
    <source>
        <dbReference type="PROSITE" id="PS51384"/>
    </source>
</evidence>
<dbReference type="Pfam" id="PF00175">
    <property type="entry name" value="NAD_binding_1"/>
    <property type="match status" value="1"/>
</dbReference>
<name>A0AA94JDD7_9GAMM</name>
<keyword evidence="4" id="KW-1185">Reference proteome</keyword>
<dbReference type="InterPro" id="IPR039261">
    <property type="entry name" value="FNR_nucleotide-bd"/>
</dbReference>
<dbReference type="InterPro" id="IPR017938">
    <property type="entry name" value="Riboflavin_synthase-like_b-brl"/>
</dbReference>
<dbReference type="CDD" id="cd06196">
    <property type="entry name" value="FNR_like_1"/>
    <property type="match status" value="1"/>
</dbReference>
<dbReference type="PROSITE" id="PS51384">
    <property type="entry name" value="FAD_FR"/>
    <property type="match status" value="1"/>
</dbReference>
<evidence type="ECO:0000313" key="3">
    <source>
        <dbReference type="EMBL" id="RUO44478.1"/>
    </source>
</evidence>
<dbReference type="AlphaFoldDB" id="A0AA94JDD7"/>
<dbReference type="PRINTS" id="PR00371">
    <property type="entry name" value="FPNCR"/>
</dbReference>
<protein>
    <submittedName>
        <fullName evidence="3">Flavodoxin reductase</fullName>
    </submittedName>
</protein>
<gene>
    <name evidence="3" type="ORF">CWE23_00045</name>
</gene>
<dbReference type="InterPro" id="IPR017927">
    <property type="entry name" value="FAD-bd_FR_type"/>
</dbReference>